<dbReference type="GO" id="GO:0016874">
    <property type="term" value="F:ligase activity"/>
    <property type="evidence" value="ECO:0007669"/>
    <property type="project" value="UniProtKB-KW"/>
</dbReference>
<dbReference type="PANTHER" id="PTHR43130">
    <property type="entry name" value="ARAC-FAMILY TRANSCRIPTIONAL REGULATOR"/>
    <property type="match status" value="1"/>
</dbReference>
<keyword evidence="2" id="KW-0436">Ligase</keyword>
<dbReference type="OrthoDB" id="543156at2759"/>
<organism evidence="2 3">
    <name type="scientific">Sphaceloma murrayae</name>
    <dbReference type="NCBI Taxonomy" id="2082308"/>
    <lineage>
        <taxon>Eukaryota</taxon>
        <taxon>Fungi</taxon>
        <taxon>Dikarya</taxon>
        <taxon>Ascomycota</taxon>
        <taxon>Pezizomycotina</taxon>
        <taxon>Dothideomycetes</taxon>
        <taxon>Dothideomycetidae</taxon>
        <taxon>Myriangiales</taxon>
        <taxon>Elsinoaceae</taxon>
        <taxon>Sphaceloma</taxon>
    </lineage>
</organism>
<dbReference type="Gene3D" id="3.40.50.880">
    <property type="match status" value="1"/>
</dbReference>
<dbReference type="Proteomes" id="UP000243797">
    <property type="component" value="Unassembled WGS sequence"/>
</dbReference>
<keyword evidence="3" id="KW-1185">Reference proteome</keyword>
<protein>
    <submittedName>
        <fullName evidence="2">Valine--tRNA ligase</fullName>
    </submittedName>
</protein>
<dbReference type="InParanoid" id="A0A2K1QI54"/>
<dbReference type="EMBL" id="NKHZ01000085">
    <property type="protein sequence ID" value="PNS14552.1"/>
    <property type="molecule type" value="Genomic_DNA"/>
</dbReference>
<dbReference type="PANTHER" id="PTHR43130:SF7">
    <property type="entry name" value="DJ-1_PFPI DOMAIN-CONTAINING PROTEIN"/>
    <property type="match status" value="1"/>
</dbReference>
<proteinExistence type="predicted"/>
<gene>
    <name evidence="2" type="ORF">CAC42_2609</name>
</gene>
<dbReference type="SUPFAM" id="SSF52317">
    <property type="entry name" value="Class I glutamine amidotransferase-like"/>
    <property type="match status" value="1"/>
</dbReference>
<name>A0A2K1QI54_9PEZI</name>
<sequence length="238" mass="25596">MAPPPLQIAVLAEKVQFTDVAGADILSNLSASYVRDLASMLPTVAPLLAFAPEMTFHWPSSTLSPFITTANCSFTPTCTYDDCPRDIDVLIIGGPVLTSRPEGAARLMREVWDQGKASVLTTCVGSIWLADALGDRLKGKKMTTNRGFIPTARGMHGGAEWLDQRWVVDEGGRLWTAGGAGAGIDMFGAWVLGRFERALVELTVLDSLEVHPEAVGQFYKAPHPALEAERKAKEAAGK</sequence>
<reference evidence="2 3" key="1">
    <citation type="submission" date="2017-06" db="EMBL/GenBank/DDBJ databases">
        <title>Draft genome sequence of a variant of Elsinoe murrayae.</title>
        <authorList>
            <person name="Cheng Q."/>
        </authorList>
    </citation>
    <scope>NUCLEOTIDE SEQUENCE [LARGE SCALE GENOMIC DNA]</scope>
    <source>
        <strain evidence="2 3">CQ-2017a</strain>
    </source>
</reference>
<evidence type="ECO:0000313" key="2">
    <source>
        <dbReference type="EMBL" id="PNS14552.1"/>
    </source>
</evidence>
<dbReference type="InterPro" id="IPR029062">
    <property type="entry name" value="Class_I_gatase-like"/>
</dbReference>
<dbReference type="InterPro" id="IPR052158">
    <property type="entry name" value="INH-QAR"/>
</dbReference>
<dbReference type="Pfam" id="PF01965">
    <property type="entry name" value="DJ-1_PfpI"/>
    <property type="match status" value="1"/>
</dbReference>
<accession>A0A2K1QI54</accession>
<evidence type="ECO:0000313" key="3">
    <source>
        <dbReference type="Proteomes" id="UP000243797"/>
    </source>
</evidence>
<comment type="caution">
    <text evidence="2">The sequence shown here is derived from an EMBL/GenBank/DDBJ whole genome shotgun (WGS) entry which is preliminary data.</text>
</comment>
<evidence type="ECO:0000259" key="1">
    <source>
        <dbReference type="Pfam" id="PF01965"/>
    </source>
</evidence>
<dbReference type="AlphaFoldDB" id="A0A2K1QI54"/>
<dbReference type="InterPro" id="IPR002818">
    <property type="entry name" value="DJ-1/PfpI"/>
</dbReference>
<feature type="domain" description="DJ-1/PfpI" evidence="1">
    <location>
        <begin position="69"/>
        <end position="187"/>
    </location>
</feature>